<evidence type="ECO:0000313" key="3">
    <source>
        <dbReference type="Proteomes" id="UP000199548"/>
    </source>
</evidence>
<dbReference type="OrthoDB" id="9157426at2"/>
<evidence type="ECO:0000256" key="1">
    <source>
        <dbReference type="SAM" id="SignalP"/>
    </source>
</evidence>
<sequence>MIRHALAVIALSVCTHASAKPLAIPDDDRAADRAEMLTSKYQLTTDKIDCLEFETSDERSYFVVRVRENHTQECGGDPNVSPTLFFLKIRKSDGRALTNAYDGVHFVRLKRVHEK</sequence>
<reference evidence="2 3" key="1">
    <citation type="submission" date="2016-10" db="EMBL/GenBank/DDBJ databases">
        <authorList>
            <person name="de Groot N.N."/>
        </authorList>
    </citation>
    <scope>NUCLEOTIDE SEQUENCE [LARGE SCALE GENOMIC DNA]</scope>
    <source>
        <strain evidence="2 3">LMG 23650</strain>
    </source>
</reference>
<organism evidence="2 3">
    <name type="scientific">Paraburkholderia megapolitana</name>
    <dbReference type="NCBI Taxonomy" id="420953"/>
    <lineage>
        <taxon>Bacteria</taxon>
        <taxon>Pseudomonadati</taxon>
        <taxon>Pseudomonadota</taxon>
        <taxon>Betaproteobacteria</taxon>
        <taxon>Burkholderiales</taxon>
        <taxon>Burkholderiaceae</taxon>
        <taxon>Paraburkholderia</taxon>
    </lineage>
</organism>
<name>A0A1I3R2L3_9BURK</name>
<dbReference type="EMBL" id="FOQU01000007">
    <property type="protein sequence ID" value="SFJ40588.1"/>
    <property type="molecule type" value="Genomic_DNA"/>
</dbReference>
<evidence type="ECO:0000313" key="2">
    <source>
        <dbReference type="EMBL" id="SFJ40588.1"/>
    </source>
</evidence>
<proteinExistence type="predicted"/>
<dbReference type="AlphaFoldDB" id="A0A1I3R2L3"/>
<dbReference type="RefSeq" id="WP_091015995.1">
    <property type="nucleotide sequence ID" value="NZ_CP041745.1"/>
</dbReference>
<gene>
    <name evidence="2" type="ORF">SAMN05192543_10711</name>
</gene>
<feature type="chain" id="PRO_5011676111" evidence="1">
    <location>
        <begin position="20"/>
        <end position="115"/>
    </location>
</feature>
<dbReference type="Proteomes" id="UP000199548">
    <property type="component" value="Unassembled WGS sequence"/>
</dbReference>
<protein>
    <submittedName>
        <fullName evidence="2">Uncharacterized protein</fullName>
    </submittedName>
</protein>
<keyword evidence="1" id="KW-0732">Signal</keyword>
<keyword evidence="3" id="KW-1185">Reference proteome</keyword>
<feature type="signal peptide" evidence="1">
    <location>
        <begin position="1"/>
        <end position="19"/>
    </location>
</feature>
<accession>A0A1I3R2L3</accession>